<dbReference type="CDD" id="cd00038">
    <property type="entry name" value="CAP_ED"/>
    <property type="match status" value="1"/>
</dbReference>
<name>A0A5K8A1U4_9BACT</name>
<evidence type="ECO:0000313" key="6">
    <source>
        <dbReference type="EMBL" id="BBO86230.1"/>
    </source>
</evidence>
<dbReference type="PROSITE" id="PS50042">
    <property type="entry name" value="CNMP_BINDING_3"/>
    <property type="match status" value="1"/>
</dbReference>
<dbReference type="GO" id="GO:0006355">
    <property type="term" value="P:regulation of DNA-templated transcription"/>
    <property type="evidence" value="ECO:0007669"/>
    <property type="project" value="InterPro"/>
</dbReference>
<dbReference type="InterPro" id="IPR036390">
    <property type="entry name" value="WH_DNA-bd_sf"/>
</dbReference>
<dbReference type="Pfam" id="PF13545">
    <property type="entry name" value="HTH_Crp_2"/>
    <property type="match status" value="1"/>
</dbReference>
<proteinExistence type="predicted"/>
<evidence type="ECO:0000256" key="1">
    <source>
        <dbReference type="ARBA" id="ARBA00023015"/>
    </source>
</evidence>
<dbReference type="SUPFAM" id="SSF51206">
    <property type="entry name" value="cAMP-binding domain-like"/>
    <property type="match status" value="1"/>
</dbReference>
<dbReference type="EMBL" id="AP021876">
    <property type="protein sequence ID" value="BBO86230.1"/>
    <property type="molecule type" value="Genomic_DNA"/>
</dbReference>
<dbReference type="InterPro" id="IPR018490">
    <property type="entry name" value="cNMP-bd_dom_sf"/>
</dbReference>
<dbReference type="KEGG" id="dov:DSCO28_67960"/>
<dbReference type="RefSeq" id="WP_155313776.1">
    <property type="nucleotide sequence ID" value="NZ_AP021876.1"/>
</dbReference>
<dbReference type="GO" id="GO:0003677">
    <property type="term" value="F:DNA binding"/>
    <property type="evidence" value="ECO:0007669"/>
    <property type="project" value="UniProtKB-KW"/>
</dbReference>
<keyword evidence="2" id="KW-0238">DNA-binding</keyword>
<organism evidence="6 7">
    <name type="scientific">Desulfosarcina ovata subsp. sediminis</name>
    <dbReference type="NCBI Taxonomy" id="885957"/>
    <lineage>
        <taxon>Bacteria</taxon>
        <taxon>Pseudomonadati</taxon>
        <taxon>Thermodesulfobacteriota</taxon>
        <taxon>Desulfobacteria</taxon>
        <taxon>Desulfobacterales</taxon>
        <taxon>Desulfosarcinaceae</taxon>
        <taxon>Desulfosarcina</taxon>
    </lineage>
</organism>
<dbReference type="InterPro" id="IPR014710">
    <property type="entry name" value="RmlC-like_jellyroll"/>
</dbReference>
<dbReference type="InterPro" id="IPR000595">
    <property type="entry name" value="cNMP-bd_dom"/>
</dbReference>
<reference evidence="6 7" key="1">
    <citation type="submission" date="2019-11" db="EMBL/GenBank/DDBJ databases">
        <title>Comparative genomics of hydrocarbon-degrading Desulfosarcina strains.</title>
        <authorList>
            <person name="Watanabe M."/>
            <person name="Kojima H."/>
            <person name="Fukui M."/>
        </authorList>
    </citation>
    <scope>NUCLEOTIDE SEQUENCE [LARGE SCALE GENOMIC DNA]</scope>
    <source>
        <strain evidence="6 7">28bB2T</strain>
    </source>
</reference>
<feature type="domain" description="HTH crp-type" evidence="5">
    <location>
        <begin position="154"/>
        <end position="219"/>
    </location>
</feature>
<dbReference type="InterPro" id="IPR012318">
    <property type="entry name" value="HTH_CRP"/>
</dbReference>
<dbReference type="SUPFAM" id="SSF46785">
    <property type="entry name" value="Winged helix' DNA-binding domain"/>
    <property type="match status" value="1"/>
</dbReference>
<evidence type="ECO:0000259" key="4">
    <source>
        <dbReference type="PROSITE" id="PS50042"/>
    </source>
</evidence>
<sequence>MTKPHADIDRIITLFGRSDVMKGIPLKAQEELAGSAVIKRYEKNDVLSQAEEPCESFVLVEEGMIRVSRYSPLGKRLTYLLAGPGEPINLVGPFTGEARANVAEAAAASTVVSIERKDFIRFAFAYPQLIVNIIDILGQALDSSNSRILDMQEKKVVQRLKRVLHRLSEKFGPLLNFTAVEIADLASTTTESALRVLSDLRQKGIIEKSRGQIHIIKPEALIDPESEELWI</sequence>
<dbReference type="Gene3D" id="2.60.120.10">
    <property type="entry name" value="Jelly Rolls"/>
    <property type="match status" value="1"/>
</dbReference>
<evidence type="ECO:0000259" key="5">
    <source>
        <dbReference type="PROSITE" id="PS51063"/>
    </source>
</evidence>
<dbReference type="PROSITE" id="PS51063">
    <property type="entry name" value="HTH_CRP_2"/>
    <property type="match status" value="1"/>
</dbReference>
<keyword evidence="1" id="KW-0805">Transcription regulation</keyword>
<keyword evidence="3" id="KW-0804">Transcription</keyword>
<dbReference type="Proteomes" id="UP000425960">
    <property type="component" value="Chromosome"/>
</dbReference>
<protein>
    <submittedName>
        <fullName evidence="6">Transcriptional regulator</fullName>
    </submittedName>
</protein>
<evidence type="ECO:0000313" key="7">
    <source>
        <dbReference type="Proteomes" id="UP000425960"/>
    </source>
</evidence>
<dbReference type="AlphaFoldDB" id="A0A5K8A1U4"/>
<evidence type="ECO:0000256" key="3">
    <source>
        <dbReference type="ARBA" id="ARBA00023163"/>
    </source>
</evidence>
<dbReference type="SMART" id="SM00100">
    <property type="entry name" value="cNMP"/>
    <property type="match status" value="1"/>
</dbReference>
<evidence type="ECO:0000256" key="2">
    <source>
        <dbReference type="ARBA" id="ARBA00023125"/>
    </source>
</evidence>
<dbReference type="Pfam" id="PF00027">
    <property type="entry name" value="cNMP_binding"/>
    <property type="match status" value="1"/>
</dbReference>
<accession>A0A5K8A1U4</accession>
<gene>
    <name evidence="6" type="ORF">DSCO28_67960</name>
</gene>
<feature type="domain" description="Cyclic nucleotide-binding" evidence="4">
    <location>
        <begin position="20"/>
        <end position="122"/>
    </location>
</feature>